<feature type="transmembrane region" description="Helical" evidence="1">
    <location>
        <begin position="12"/>
        <end position="29"/>
    </location>
</feature>
<dbReference type="InterPro" id="IPR036770">
    <property type="entry name" value="Ankyrin_rpt-contain_sf"/>
</dbReference>
<dbReference type="SUPFAM" id="SSF48403">
    <property type="entry name" value="Ankyrin repeat"/>
    <property type="match status" value="1"/>
</dbReference>
<accession>A0A812RFC1</accession>
<reference evidence="2" key="1">
    <citation type="submission" date="2021-02" db="EMBL/GenBank/DDBJ databases">
        <authorList>
            <person name="Dougan E. K."/>
            <person name="Rhodes N."/>
            <person name="Thang M."/>
            <person name="Chan C."/>
        </authorList>
    </citation>
    <scope>NUCLEOTIDE SEQUENCE</scope>
</reference>
<gene>
    <name evidence="2" type="ORF">SPIL2461_LOCUS10703</name>
</gene>
<protein>
    <submittedName>
        <fullName evidence="2">Uncharacterized protein</fullName>
    </submittedName>
</protein>
<evidence type="ECO:0000313" key="3">
    <source>
        <dbReference type="Proteomes" id="UP000649617"/>
    </source>
</evidence>
<dbReference type="Pfam" id="PF12796">
    <property type="entry name" value="Ank_2"/>
    <property type="match status" value="1"/>
</dbReference>
<dbReference type="EMBL" id="CAJNIZ010020280">
    <property type="protein sequence ID" value="CAE7438614.1"/>
    <property type="molecule type" value="Genomic_DNA"/>
</dbReference>
<dbReference type="AlphaFoldDB" id="A0A812RFC1"/>
<sequence>MGVLHASHRQVILPVGLAGIAGVLVAAYLRRRCERHAEAEAELGDQAEHEQCEQCENDLDWPLLDVLGLILKDLGLEAACRCRLICKGAQEAVGLKAMQLAAEDSDWIAAQLQDSGIAVSLAALAATGSTRSAASEVARAIAYSTFANSVLALWSPDNMGRPPLVAAACCSRQNGWGSSLLTALLRARAQPEASSQDGWNALMWSSQLGNYEDCQVLLKARACPNAVSADGTSPLLCAVRADRQPLAIVQLLLGCC</sequence>
<proteinExistence type="predicted"/>
<dbReference type="InterPro" id="IPR002110">
    <property type="entry name" value="Ankyrin_rpt"/>
</dbReference>
<keyword evidence="1" id="KW-0812">Transmembrane</keyword>
<dbReference type="OrthoDB" id="424683at2759"/>
<name>A0A812RFC1_SYMPI</name>
<dbReference type="Proteomes" id="UP000649617">
    <property type="component" value="Unassembled WGS sequence"/>
</dbReference>
<keyword evidence="1" id="KW-1133">Transmembrane helix</keyword>
<keyword evidence="1" id="KW-0472">Membrane</keyword>
<evidence type="ECO:0000313" key="2">
    <source>
        <dbReference type="EMBL" id="CAE7438614.1"/>
    </source>
</evidence>
<evidence type="ECO:0000256" key="1">
    <source>
        <dbReference type="SAM" id="Phobius"/>
    </source>
</evidence>
<keyword evidence="3" id="KW-1185">Reference proteome</keyword>
<comment type="caution">
    <text evidence="2">The sequence shown here is derived from an EMBL/GenBank/DDBJ whole genome shotgun (WGS) entry which is preliminary data.</text>
</comment>
<dbReference type="Gene3D" id="1.25.40.20">
    <property type="entry name" value="Ankyrin repeat-containing domain"/>
    <property type="match status" value="1"/>
</dbReference>
<organism evidence="2 3">
    <name type="scientific">Symbiodinium pilosum</name>
    <name type="common">Dinoflagellate</name>
    <dbReference type="NCBI Taxonomy" id="2952"/>
    <lineage>
        <taxon>Eukaryota</taxon>
        <taxon>Sar</taxon>
        <taxon>Alveolata</taxon>
        <taxon>Dinophyceae</taxon>
        <taxon>Suessiales</taxon>
        <taxon>Symbiodiniaceae</taxon>
        <taxon>Symbiodinium</taxon>
    </lineage>
</organism>